<name>A0ABU2BPV5_9ACTN</name>
<reference evidence="2 3" key="1">
    <citation type="submission" date="2023-07" db="EMBL/GenBank/DDBJ databases">
        <title>Sequencing the genomes of 1000 actinobacteria strains.</title>
        <authorList>
            <person name="Klenk H.-P."/>
        </authorList>
    </citation>
    <scope>NUCLEOTIDE SEQUENCE [LARGE SCALE GENOMIC DNA]</scope>
    <source>
        <strain evidence="2 3">DSM 19426</strain>
    </source>
</reference>
<protein>
    <submittedName>
        <fullName evidence="2">Uncharacterized protein</fullName>
    </submittedName>
</protein>
<dbReference type="Proteomes" id="UP001183648">
    <property type="component" value="Unassembled WGS sequence"/>
</dbReference>
<gene>
    <name evidence="2" type="ORF">J2S63_000214</name>
</gene>
<feature type="region of interest" description="Disordered" evidence="1">
    <location>
        <begin position="1"/>
        <end position="51"/>
    </location>
</feature>
<evidence type="ECO:0000313" key="3">
    <source>
        <dbReference type="Proteomes" id="UP001183648"/>
    </source>
</evidence>
<accession>A0ABU2BPV5</accession>
<feature type="compositionally biased region" description="Polar residues" evidence="1">
    <location>
        <begin position="1"/>
        <end position="15"/>
    </location>
</feature>
<keyword evidence="3" id="KW-1185">Reference proteome</keyword>
<organism evidence="2 3">
    <name type="scientific">Nocardioides marmoribigeumensis</name>
    <dbReference type="NCBI Taxonomy" id="433649"/>
    <lineage>
        <taxon>Bacteria</taxon>
        <taxon>Bacillati</taxon>
        <taxon>Actinomycetota</taxon>
        <taxon>Actinomycetes</taxon>
        <taxon>Propionibacteriales</taxon>
        <taxon>Nocardioidaceae</taxon>
        <taxon>Nocardioides</taxon>
    </lineage>
</organism>
<comment type="caution">
    <text evidence="2">The sequence shown here is derived from an EMBL/GenBank/DDBJ whole genome shotgun (WGS) entry which is preliminary data.</text>
</comment>
<evidence type="ECO:0000313" key="2">
    <source>
        <dbReference type="EMBL" id="MDR7360661.1"/>
    </source>
</evidence>
<proteinExistence type="predicted"/>
<sequence length="81" mass="8455">MVDTTYPSAASCSKADTTRPLDTPSWSASTRVDGSRSPGASTPDLMASRSASWTWCPRGVSAERSTAIARAATTPLSMDMA</sequence>
<evidence type="ECO:0000256" key="1">
    <source>
        <dbReference type="SAM" id="MobiDB-lite"/>
    </source>
</evidence>
<dbReference type="EMBL" id="JAVDYG010000001">
    <property type="protein sequence ID" value="MDR7360661.1"/>
    <property type="molecule type" value="Genomic_DNA"/>
</dbReference>